<reference evidence="11 12" key="1">
    <citation type="submission" date="2012-11" db="EMBL/GenBank/DDBJ databases">
        <authorList>
            <person name="Huguet-Tapia J.C."/>
            <person name="Durkin A.S."/>
            <person name="Pettis G.S."/>
            <person name="Badger J.H."/>
        </authorList>
    </citation>
    <scope>NUCLEOTIDE SEQUENCE [LARGE SCALE GENOMIC DNA]</scope>
    <source>
        <strain evidence="11 12">91-03</strain>
    </source>
</reference>
<keyword evidence="5 8" id="KW-0648">Protein biosynthesis</keyword>
<feature type="binding site" evidence="8">
    <location>
        <begin position="82"/>
        <end position="83"/>
    </location>
    <ligand>
        <name>ATP</name>
        <dbReference type="ChEBI" id="CHEBI:30616"/>
    </ligand>
</feature>
<comment type="similarity">
    <text evidence="1 8 9">Belongs to the class-I aminoacyl-tRNA synthetase family.</text>
</comment>
<comment type="subunit">
    <text evidence="8">Homodimer.</text>
</comment>
<dbReference type="Proteomes" id="UP000010411">
    <property type="component" value="Unassembled WGS sequence"/>
</dbReference>
<comment type="caution">
    <text evidence="11">The sequence shown here is derived from an EMBL/GenBank/DDBJ whole genome shotgun (WGS) entry which is preliminary data.</text>
</comment>
<dbReference type="GO" id="GO:0004830">
    <property type="term" value="F:tryptophan-tRNA ligase activity"/>
    <property type="evidence" value="ECO:0007669"/>
    <property type="project" value="UniProtKB-UniRule"/>
</dbReference>
<accession>L1L4L3</accession>
<evidence type="ECO:0000313" key="12">
    <source>
        <dbReference type="Proteomes" id="UP000010411"/>
    </source>
</evidence>
<dbReference type="Gene3D" id="1.10.240.10">
    <property type="entry name" value="Tyrosyl-Transfer RNA Synthetase"/>
    <property type="match status" value="1"/>
</dbReference>
<dbReference type="Pfam" id="PF00579">
    <property type="entry name" value="tRNA-synt_1b"/>
    <property type="match status" value="1"/>
</dbReference>
<dbReference type="PANTHER" id="PTHR43766:SF1">
    <property type="entry name" value="TRYPTOPHAN--TRNA LIGASE, MITOCHONDRIAL"/>
    <property type="match status" value="1"/>
</dbReference>
<name>L1L4L3_9ACTN</name>
<sequence>MRPPSRVLTKLVHRPSPIGSHPRHICFRSVPERAATPERMVSMASDRPPVTHHRPQTGRSAPLPGLRVLSGIQPTAGSFHLGNYLGAVRQWVALQESHDAFYMIVDLHAITVAQDPADLRANTRLAAAQLLAAGLDPERCTLFVQSHVPEHAQLAWIMNCLTGFGEASRMTQFKDKSAKQGADRASVGLFTYPILQVADILLYQANEVPVGEDQRQHIELTRDLAERFNGRFGQTFTIPKPYILKETGKIYDLQDPSIKMSKSASTPKGLINLLDDPKATAKKVKSAVTDTDTVIRFDAAEKPGVSNLLSIYSTLTGTGIAELEQKYEGKGYGALKTDLAEVMVEFVTPFRERTQQYLDDPETLDSILAKGAEKARAVAAETLSQAYDKVGFLPAKH</sequence>
<dbReference type="GO" id="GO:0005829">
    <property type="term" value="C:cytosol"/>
    <property type="evidence" value="ECO:0007669"/>
    <property type="project" value="TreeGrafter"/>
</dbReference>
<dbReference type="HAMAP" id="MF_00140_B">
    <property type="entry name" value="Trp_tRNA_synth_B"/>
    <property type="match status" value="1"/>
</dbReference>
<comment type="catalytic activity">
    <reaction evidence="7 8">
        <text>tRNA(Trp) + L-tryptophan + ATP = L-tryptophyl-tRNA(Trp) + AMP + diphosphate + H(+)</text>
        <dbReference type="Rhea" id="RHEA:24080"/>
        <dbReference type="Rhea" id="RHEA-COMP:9671"/>
        <dbReference type="Rhea" id="RHEA-COMP:9705"/>
        <dbReference type="ChEBI" id="CHEBI:15378"/>
        <dbReference type="ChEBI" id="CHEBI:30616"/>
        <dbReference type="ChEBI" id="CHEBI:33019"/>
        <dbReference type="ChEBI" id="CHEBI:57912"/>
        <dbReference type="ChEBI" id="CHEBI:78442"/>
        <dbReference type="ChEBI" id="CHEBI:78535"/>
        <dbReference type="ChEBI" id="CHEBI:456215"/>
        <dbReference type="EC" id="6.1.1.2"/>
    </reaction>
</comment>
<dbReference type="InterPro" id="IPR002305">
    <property type="entry name" value="aa-tRNA-synth_Ic"/>
</dbReference>
<evidence type="ECO:0000256" key="6">
    <source>
        <dbReference type="ARBA" id="ARBA00023146"/>
    </source>
</evidence>
<keyword evidence="8" id="KW-0963">Cytoplasm</keyword>
<keyword evidence="3 8" id="KW-0547">Nucleotide-binding</keyword>
<dbReference type="AlphaFoldDB" id="L1L4L3"/>
<dbReference type="GO" id="GO:0006436">
    <property type="term" value="P:tryptophanyl-tRNA aminoacylation"/>
    <property type="evidence" value="ECO:0007669"/>
    <property type="project" value="UniProtKB-UniRule"/>
</dbReference>
<gene>
    <name evidence="11" type="primary">trpS_2</name>
    <name evidence="8" type="synonym">trpS</name>
    <name evidence="11" type="ORF">STRIP9103_06178</name>
</gene>
<proteinExistence type="inferred from homology"/>
<protein>
    <recommendedName>
        <fullName evidence="8">Tryptophan--tRNA ligase</fullName>
        <ecNumber evidence="8">6.1.1.2</ecNumber>
    </recommendedName>
    <alternativeName>
        <fullName evidence="8">Tryptophanyl-tRNA synthetase</fullName>
        <shortName evidence="8">TrpRS</shortName>
    </alternativeName>
</protein>
<dbReference type="PROSITE" id="PS00178">
    <property type="entry name" value="AA_TRNA_LIGASE_I"/>
    <property type="match status" value="1"/>
</dbReference>
<evidence type="ECO:0000256" key="8">
    <source>
        <dbReference type="HAMAP-Rule" id="MF_00140"/>
    </source>
</evidence>
<dbReference type="SUPFAM" id="SSF52374">
    <property type="entry name" value="Nucleotidylyl transferase"/>
    <property type="match status" value="1"/>
</dbReference>
<evidence type="ECO:0000256" key="4">
    <source>
        <dbReference type="ARBA" id="ARBA00022840"/>
    </source>
</evidence>
<feature type="binding site" evidence="8">
    <location>
        <begin position="73"/>
        <end position="75"/>
    </location>
    <ligand>
        <name>ATP</name>
        <dbReference type="ChEBI" id="CHEBI:30616"/>
    </ligand>
</feature>
<feature type="binding site" evidence="8">
    <location>
        <position position="250"/>
    </location>
    <ligand>
        <name>ATP</name>
        <dbReference type="ChEBI" id="CHEBI:30616"/>
    </ligand>
</feature>
<evidence type="ECO:0000256" key="5">
    <source>
        <dbReference type="ARBA" id="ARBA00022917"/>
    </source>
</evidence>
<dbReference type="FunFam" id="1.10.240.10:FF:000002">
    <property type="entry name" value="Tryptophan--tRNA ligase"/>
    <property type="match status" value="1"/>
</dbReference>
<keyword evidence="2 8" id="KW-0436">Ligase</keyword>
<dbReference type="InterPro" id="IPR002306">
    <property type="entry name" value="Trp-tRNA-ligase"/>
</dbReference>
<dbReference type="PATRIC" id="fig|698759.3.peg.1461"/>
<evidence type="ECO:0000256" key="7">
    <source>
        <dbReference type="ARBA" id="ARBA00049929"/>
    </source>
</evidence>
<dbReference type="GO" id="GO:0005524">
    <property type="term" value="F:ATP binding"/>
    <property type="evidence" value="ECO:0007669"/>
    <property type="project" value="UniProtKB-UniRule"/>
</dbReference>
<dbReference type="CDD" id="cd00806">
    <property type="entry name" value="TrpRS_core"/>
    <property type="match status" value="1"/>
</dbReference>
<evidence type="ECO:0000256" key="9">
    <source>
        <dbReference type="RuleBase" id="RU363036"/>
    </source>
</evidence>
<dbReference type="InterPro" id="IPR050203">
    <property type="entry name" value="Trp-tRNA_synthetase"/>
</dbReference>
<dbReference type="InterPro" id="IPR024109">
    <property type="entry name" value="Trp-tRNA-ligase_bac-type"/>
</dbReference>
<keyword evidence="12" id="KW-1185">Reference proteome</keyword>
<evidence type="ECO:0000256" key="3">
    <source>
        <dbReference type="ARBA" id="ARBA00022741"/>
    </source>
</evidence>
<comment type="caution">
    <text evidence="8">Lacks conserved residue(s) required for the propagation of feature annotation.</text>
</comment>
<feature type="region of interest" description="Disordered" evidence="10">
    <location>
        <begin position="44"/>
        <end position="66"/>
    </location>
</feature>
<feature type="binding site" evidence="8">
    <location>
        <begin position="259"/>
        <end position="263"/>
    </location>
    <ligand>
        <name>ATP</name>
        <dbReference type="ChEBI" id="CHEBI:30616"/>
    </ligand>
</feature>
<dbReference type="PRINTS" id="PR01039">
    <property type="entry name" value="TRNASYNTHTRP"/>
</dbReference>
<dbReference type="PANTHER" id="PTHR43766">
    <property type="entry name" value="TRYPTOPHAN--TRNA LIGASE, MITOCHONDRIAL"/>
    <property type="match status" value="1"/>
</dbReference>
<evidence type="ECO:0000256" key="2">
    <source>
        <dbReference type="ARBA" id="ARBA00022598"/>
    </source>
</evidence>
<dbReference type="EMBL" id="AEJC01000107">
    <property type="protein sequence ID" value="EKX67996.1"/>
    <property type="molecule type" value="Genomic_DNA"/>
</dbReference>
<dbReference type="InterPro" id="IPR001412">
    <property type="entry name" value="aa-tRNA-synth_I_CS"/>
</dbReference>
<keyword evidence="6 8" id="KW-0030">Aminoacyl-tRNA synthetase</keyword>
<feature type="short sequence motif" description="'KMSKS' region" evidence="8">
    <location>
        <begin position="259"/>
        <end position="263"/>
    </location>
</feature>
<feature type="binding site" evidence="8">
    <location>
        <position position="199"/>
    </location>
    <ligand>
        <name>L-tryptophan</name>
        <dbReference type="ChEBI" id="CHEBI:57912"/>
    </ligand>
</feature>
<evidence type="ECO:0000313" key="11">
    <source>
        <dbReference type="EMBL" id="EKX67996.1"/>
    </source>
</evidence>
<dbReference type="InterPro" id="IPR014729">
    <property type="entry name" value="Rossmann-like_a/b/a_fold"/>
</dbReference>
<dbReference type="Gene3D" id="3.40.50.620">
    <property type="entry name" value="HUPs"/>
    <property type="match status" value="1"/>
</dbReference>
<organism evidence="11 12">
    <name type="scientific">Streptomyces ipomoeae 91-03</name>
    <dbReference type="NCBI Taxonomy" id="698759"/>
    <lineage>
        <taxon>Bacteria</taxon>
        <taxon>Bacillati</taxon>
        <taxon>Actinomycetota</taxon>
        <taxon>Actinomycetes</taxon>
        <taxon>Kitasatosporales</taxon>
        <taxon>Streptomycetaceae</taxon>
        <taxon>Streptomyces</taxon>
    </lineage>
</organism>
<evidence type="ECO:0000256" key="1">
    <source>
        <dbReference type="ARBA" id="ARBA00005594"/>
    </source>
</evidence>
<evidence type="ECO:0000256" key="10">
    <source>
        <dbReference type="SAM" id="MobiDB-lite"/>
    </source>
</evidence>
<comment type="subcellular location">
    <subcellularLocation>
        <location evidence="8">Cytoplasm</location>
    </subcellularLocation>
</comment>
<dbReference type="EC" id="6.1.1.2" evidence="8"/>
<feature type="binding site" evidence="8">
    <location>
        <begin position="211"/>
        <end position="213"/>
    </location>
    <ligand>
        <name>ATP</name>
        <dbReference type="ChEBI" id="CHEBI:30616"/>
    </ligand>
</feature>
<keyword evidence="4 8" id="KW-0067">ATP-binding</keyword>
<dbReference type="NCBIfam" id="TIGR00233">
    <property type="entry name" value="trpS"/>
    <property type="match status" value="1"/>
</dbReference>
<comment type="function">
    <text evidence="8">Catalyzes the attachment of tryptophan to tRNA(Trp).</text>
</comment>